<evidence type="ECO:0000313" key="4">
    <source>
        <dbReference type="Proteomes" id="UP000199423"/>
    </source>
</evidence>
<name>A0A1I7N674_9HYPH</name>
<dbReference type="PANTHER" id="PTHR46268">
    <property type="entry name" value="STRESS RESPONSE PROTEIN NHAX"/>
    <property type="match status" value="1"/>
</dbReference>
<keyword evidence="4" id="KW-1185">Reference proteome</keyword>
<dbReference type="OrthoDB" id="9804721at2"/>
<dbReference type="Pfam" id="PF00582">
    <property type="entry name" value="Usp"/>
    <property type="match status" value="1"/>
</dbReference>
<dbReference type="Gene3D" id="3.40.50.12370">
    <property type="match status" value="1"/>
</dbReference>
<dbReference type="CDD" id="cd00293">
    <property type="entry name" value="USP-like"/>
    <property type="match status" value="1"/>
</dbReference>
<dbReference type="EMBL" id="FPCH01000001">
    <property type="protein sequence ID" value="SFV30056.1"/>
    <property type="molecule type" value="Genomic_DNA"/>
</dbReference>
<dbReference type="InterPro" id="IPR006016">
    <property type="entry name" value="UspA"/>
</dbReference>
<dbReference type="SUPFAM" id="SSF52402">
    <property type="entry name" value="Adenine nucleotide alpha hydrolases-like"/>
    <property type="match status" value="2"/>
</dbReference>
<feature type="domain" description="UspA" evidence="2">
    <location>
        <begin position="164"/>
        <end position="280"/>
    </location>
</feature>
<evidence type="ECO:0000313" key="3">
    <source>
        <dbReference type="EMBL" id="SFV30056.1"/>
    </source>
</evidence>
<comment type="similarity">
    <text evidence="1">Belongs to the universal stress protein A family.</text>
</comment>
<accession>A0A1I7N674</accession>
<dbReference type="InterPro" id="IPR006015">
    <property type="entry name" value="Universal_stress_UspA"/>
</dbReference>
<dbReference type="Proteomes" id="UP000199423">
    <property type="component" value="Unassembled WGS sequence"/>
</dbReference>
<dbReference type="AlphaFoldDB" id="A0A1I7N674"/>
<proteinExistence type="inferred from homology"/>
<reference evidence="4" key="1">
    <citation type="submission" date="2016-10" db="EMBL/GenBank/DDBJ databases">
        <authorList>
            <person name="Varghese N."/>
            <person name="Submissions S."/>
        </authorList>
    </citation>
    <scope>NUCLEOTIDE SEQUENCE [LARGE SCALE GENOMIC DNA]</scope>
    <source>
        <strain evidence="4">DSM 1565</strain>
    </source>
</reference>
<dbReference type="PANTHER" id="PTHR46268:SF15">
    <property type="entry name" value="UNIVERSAL STRESS PROTEIN HP_0031"/>
    <property type="match status" value="1"/>
</dbReference>
<dbReference type="STRING" id="51670.SAMN04488557_1399"/>
<gene>
    <name evidence="3" type="ORF">SAMN04488557_1399</name>
</gene>
<dbReference type="RefSeq" id="WP_092865925.1">
    <property type="nucleotide sequence ID" value="NZ_FPCH01000001.1"/>
</dbReference>
<evidence type="ECO:0000256" key="1">
    <source>
        <dbReference type="ARBA" id="ARBA00008791"/>
    </source>
</evidence>
<sequence>MPYRTMLLHLNDEKRVPHLIKTAATIARSGGAHVIGLYVMPSAAPPPDLVGPFAVTWMEDQLASYREQEQRIKLVFDAKIKEASNITHEWRTDDSSFDANVADAVIDHARSADLVIVSQRGQNPWIDDVPERVALESGRPTLVVPQEGDFEQIGKDVTIAWKPTKEAARAAFDALPILKDAQRVRILTVTENGDTPPDGSNRTSSDELASSLLRHGVHAETETVAQDDLSVANRLLVHTRRTYQDLIVMGVYGHSRFREFILGGVSRDVLQHTKVPVLLAH</sequence>
<dbReference type="PRINTS" id="PR01438">
    <property type="entry name" value="UNVRSLSTRESS"/>
</dbReference>
<protein>
    <submittedName>
        <fullName evidence="3">Universal stress protein family protein</fullName>
    </submittedName>
</protein>
<organism evidence="3 4">
    <name type="scientific">Hyphomicrobium facile</name>
    <dbReference type="NCBI Taxonomy" id="51670"/>
    <lineage>
        <taxon>Bacteria</taxon>
        <taxon>Pseudomonadati</taxon>
        <taxon>Pseudomonadota</taxon>
        <taxon>Alphaproteobacteria</taxon>
        <taxon>Hyphomicrobiales</taxon>
        <taxon>Hyphomicrobiaceae</taxon>
        <taxon>Hyphomicrobium</taxon>
    </lineage>
</organism>
<evidence type="ECO:0000259" key="2">
    <source>
        <dbReference type="Pfam" id="PF00582"/>
    </source>
</evidence>